<comment type="caution">
    <text evidence="2">The sequence shown here is derived from an EMBL/GenBank/DDBJ whole genome shotgun (WGS) entry which is preliminary data.</text>
</comment>
<dbReference type="AlphaFoldDB" id="A0A9D1RXM1"/>
<name>A0A9D1RXM1_9CORY</name>
<dbReference type="EMBL" id="DXFZ01000040">
    <property type="protein sequence ID" value="HIW95500.1"/>
    <property type="molecule type" value="Genomic_DNA"/>
</dbReference>
<sequence>MAKTKEFTRTVELPVQRVYDVVSSTQYLTTTDGMLTETEAHIVSADREVAEDGEVRAQVTVSNHAPNPVEEPGAVGEAGGSGKAGAEADEGPELVTTQTTIVSVPESDGSFRMIANTPLPNAMGEMSTTFYFQPTSEESTQVQVQVMADVKIPIVGGTLAKKLLGSSEGTVDNGLARVVRLDEGWSE</sequence>
<evidence type="ECO:0000313" key="3">
    <source>
        <dbReference type="Proteomes" id="UP000824189"/>
    </source>
</evidence>
<protein>
    <submittedName>
        <fullName evidence="2">DUF2505 family protein</fullName>
    </submittedName>
</protein>
<evidence type="ECO:0000256" key="1">
    <source>
        <dbReference type="SAM" id="MobiDB-lite"/>
    </source>
</evidence>
<reference evidence="2" key="1">
    <citation type="journal article" date="2021" name="PeerJ">
        <title>Extensive microbial diversity within the chicken gut microbiome revealed by metagenomics and culture.</title>
        <authorList>
            <person name="Gilroy R."/>
            <person name="Ravi A."/>
            <person name="Getino M."/>
            <person name="Pursley I."/>
            <person name="Horton D.L."/>
            <person name="Alikhan N.F."/>
            <person name="Baker D."/>
            <person name="Gharbi K."/>
            <person name="Hall N."/>
            <person name="Watson M."/>
            <person name="Adriaenssens E.M."/>
            <person name="Foster-Nyarko E."/>
            <person name="Jarju S."/>
            <person name="Secka A."/>
            <person name="Antonio M."/>
            <person name="Oren A."/>
            <person name="Chaudhuri R.R."/>
            <person name="La Ragione R."/>
            <person name="Hildebrand F."/>
            <person name="Pallen M.J."/>
        </authorList>
    </citation>
    <scope>NUCLEOTIDE SEQUENCE</scope>
    <source>
        <strain evidence="2">4376</strain>
    </source>
</reference>
<organism evidence="2 3">
    <name type="scientific">Candidatus Corynebacterium gallistercoris</name>
    <dbReference type="NCBI Taxonomy" id="2838530"/>
    <lineage>
        <taxon>Bacteria</taxon>
        <taxon>Bacillati</taxon>
        <taxon>Actinomycetota</taxon>
        <taxon>Actinomycetes</taxon>
        <taxon>Mycobacteriales</taxon>
        <taxon>Corynebacteriaceae</taxon>
        <taxon>Corynebacterium</taxon>
    </lineage>
</organism>
<proteinExistence type="predicted"/>
<accession>A0A9D1RXM1</accession>
<dbReference type="Proteomes" id="UP000824189">
    <property type="component" value="Unassembled WGS sequence"/>
</dbReference>
<gene>
    <name evidence="2" type="ORF">H9867_03295</name>
</gene>
<reference evidence="2" key="2">
    <citation type="submission" date="2021-04" db="EMBL/GenBank/DDBJ databases">
        <authorList>
            <person name="Gilroy R."/>
        </authorList>
    </citation>
    <scope>NUCLEOTIDE SEQUENCE</scope>
    <source>
        <strain evidence="2">4376</strain>
    </source>
</reference>
<feature type="region of interest" description="Disordered" evidence="1">
    <location>
        <begin position="61"/>
        <end position="93"/>
    </location>
</feature>
<evidence type="ECO:0000313" key="2">
    <source>
        <dbReference type="EMBL" id="HIW95500.1"/>
    </source>
</evidence>
<dbReference type="SUPFAM" id="SSF55961">
    <property type="entry name" value="Bet v1-like"/>
    <property type="match status" value="1"/>
</dbReference>